<accession>A0A6J6R2H7</accession>
<keyword evidence="2" id="KW-1133">Transmembrane helix</keyword>
<proteinExistence type="predicted"/>
<feature type="coiled-coil region" evidence="1">
    <location>
        <begin position="91"/>
        <end position="125"/>
    </location>
</feature>
<keyword evidence="1" id="KW-0175">Coiled coil</keyword>
<evidence type="ECO:0000256" key="1">
    <source>
        <dbReference type="SAM" id="Coils"/>
    </source>
</evidence>
<dbReference type="Gene3D" id="3.30.70.1880">
    <property type="entry name" value="Protein of unknown function DUF881"/>
    <property type="match status" value="1"/>
</dbReference>
<dbReference type="PANTHER" id="PTHR37313">
    <property type="entry name" value="UPF0749 PROTEIN RV1825"/>
    <property type="match status" value="1"/>
</dbReference>
<gene>
    <name evidence="3" type="ORF">UFOPK2579_01755</name>
</gene>
<keyword evidence="2" id="KW-0812">Transmembrane</keyword>
<dbReference type="GO" id="GO:0005886">
    <property type="term" value="C:plasma membrane"/>
    <property type="evidence" value="ECO:0007669"/>
    <property type="project" value="TreeGrafter"/>
</dbReference>
<evidence type="ECO:0000313" key="3">
    <source>
        <dbReference type="EMBL" id="CAB4717166.1"/>
    </source>
</evidence>
<organism evidence="3">
    <name type="scientific">freshwater metagenome</name>
    <dbReference type="NCBI Taxonomy" id="449393"/>
    <lineage>
        <taxon>unclassified sequences</taxon>
        <taxon>metagenomes</taxon>
        <taxon>ecological metagenomes</taxon>
    </lineage>
</organism>
<feature type="transmembrane region" description="Helical" evidence="2">
    <location>
        <begin position="46"/>
        <end position="63"/>
    </location>
</feature>
<keyword evidence="2" id="KW-0472">Membrane</keyword>
<dbReference type="Pfam" id="PF05949">
    <property type="entry name" value="DUF881"/>
    <property type="match status" value="1"/>
</dbReference>
<dbReference type="PANTHER" id="PTHR37313:SF2">
    <property type="entry name" value="UPF0749 PROTEIN YLXX"/>
    <property type="match status" value="1"/>
</dbReference>
<name>A0A6J6R2H7_9ZZZZ</name>
<reference evidence="3" key="1">
    <citation type="submission" date="2020-05" db="EMBL/GenBank/DDBJ databases">
        <authorList>
            <person name="Chiriac C."/>
            <person name="Salcher M."/>
            <person name="Ghai R."/>
            <person name="Kavagutti S V."/>
        </authorList>
    </citation>
    <scope>NUCLEOTIDE SEQUENCE</scope>
</reference>
<dbReference type="EMBL" id="CAEZXR010000216">
    <property type="protein sequence ID" value="CAB4717166.1"/>
    <property type="molecule type" value="Genomic_DNA"/>
</dbReference>
<protein>
    <submittedName>
        <fullName evidence="3">Unannotated protein</fullName>
    </submittedName>
</protein>
<dbReference type="AlphaFoldDB" id="A0A6J6R2H7"/>
<dbReference type="InterPro" id="IPR010273">
    <property type="entry name" value="DUF881"/>
</dbReference>
<sequence length="265" mass="28387">MPEHDDLTAPDQLAEEVAEEHDAPTTPMSGRERLLRALLRPARRQLVVAVLLALVGFAAIVQVRTNEVDDSFAGYREQDLIDVLNGLAGTSRRAQTEISRLERTRTDLESDTRAQQAALDQAQQEAETLSILAGLVPVTGPGIRITITEETGTVRADVLVDLVQELRNAGAEAMQFNGQVRLVAQSSFTDAVGGVVVDGTLLTAPYVVDVIGEPGTLSGGISILEGPRVTLESEGADVQIDELSSLDIESVRDPVQPEYAQPQDG</sequence>
<evidence type="ECO:0000256" key="2">
    <source>
        <dbReference type="SAM" id="Phobius"/>
    </source>
</evidence>